<keyword evidence="3 8" id="KW-1134">Transmembrane beta strand</keyword>
<dbReference type="PROSITE" id="PS52016">
    <property type="entry name" value="TONB_DEPENDENT_REC_3"/>
    <property type="match status" value="1"/>
</dbReference>
<name>A0A4U6DA33_9BACT</name>
<comment type="caution">
    <text evidence="11">The sequence shown here is derived from an EMBL/GenBank/DDBJ whole genome shotgun (WGS) entry which is preliminary data.</text>
</comment>
<dbReference type="InterPro" id="IPR008969">
    <property type="entry name" value="CarboxyPept-like_regulatory"/>
</dbReference>
<evidence type="ECO:0000259" key="10">
    <source>
        <dbReference type="Pfam" id="PF07715"/>
    </source>
</evidence>
<feature type="domain" description="TonB-dependent receptor plug" evidence="10">
    <location>
        <begin position="117"/>
        <end position="240"/>
    </location>
</feature>
<dbReference type="Gene3D" id="2.60.40.1120">
    <property type="entry name" value="Carboxypeptidase-like, regulatory domain"/>
    <property type="match status" value="1"/>
</dbReference>
<accession>A0A4U6DA33</accession>
<proteinExistence type="inferred from homology"/>
<evidence type="ECO:0000256" key="3">
    <source>
        <dbReference type="ARBA" id="ARBA00022452"/>
    </source>
</evidence>
<dbReference type="Proteomes" id="UP000304900">
    <property type="component" value="Unassembled WGS sequence"/>
</dbReference>
<dbReference type="NCBIfam" id="TIGR04056">
    <property type="entry name" value="OMP_RagA_SusC"/>
    <property type="match status" value="1"/>
</dbReference>
<dbReference type="InterPro" id="IPR023997">
    <property type="entry name" value="TonB-dep_OMP_SusC/RagA_CS"/>
</dbReference>
<dbReference type="InterPro" id="IPR037066">
    <property type="entry name" value="Plug_dom_sf"/>
</dbReference>
<dbReference type="GO" id="GO:0009279">
    <property type="term" value="C:cell outer membrane"/>
    <property type="evidence" value="ECO:0007669"/>
    <property type="project" value="UniProtKB-SubCell"/>
</dbReference>
<dbReference type="PANTHER" id="PTHR30069">
    <property type="entry name" value="TONB-DEPENDENT OUTER MEMBRANE RECEPTOR"/>
    <property type="match status" value="1"/>
</dbReference>
<dbReference type="InterPro" id="IPR023996">
    <property type="entry name" value="TonB-dep_OMP_SusC/RagA"/>
</dbReference>
<dbReference type="SUPFAM" id="SSF49464">
    <property type="entry name" value="Carboxypeptidase regulatory domain-like"/>
    <property type="match status" value="1"/>
</dbReference>
<dbReference type="EMBL" id="SZVO01000002">
    <property type="protein sequence ID" value="TKT93147.1"/>
    <property type="molecule type" value="Genomic_DNA"/>
</dbReference>
<evidence type="ECO:0000256" key="8">
    <source>
        <dbReference type="PROSITE-ProRule" id="PRU01360"/>
    </source>
</evidence>
<dbReference type="AlphaFoldDB" id="A0A4U6DA33"/>
<evidence type="ECO:0000313" key="12">
    <source>
        <dbReference type="Proteomes" id="UP000304900"/>
    </source>
</evidence>
<dbReference type="Gene3D" id="2.40.170.20">
    <property type="entry name" value="TonB-dependent receptor, beta-barrel domain"/>
    <property type="match status" value="1"/>
</dbReference>
<dbReference type="RefSeq" id="WP_137338823.1">
    <property type="nucleotide sequence ID" value="NZ_BSQH01000012.1"/>
</dbReference>
<comment type="subcellular location">
    <subcellularLocation>
        <location evidence="1 8">Cell outer membrane</location>
        <topology evidence="1 8">Multi-pass membrane protein</topology>
    </subcellularLocation>
</comment>
<dbReference type="NCBIfam" id="TIGR04057">
    <property type="entry name" value="SusC_RagA_signa"/>
    <property type="match status" value="1"/>
</dbReference>
<dbReference type="Pfam" id="PF13715">
    <property type="entry name" value="CarbopepD_reg_2"/>
    <property type="match status" value="1"/>
</dbReference>
<gene>
    <name evidence="11" type="ORF">FDK13_04640</name>
</gene>
<sequence length="1093" mass="118001">MRKTLLSLLGCLLLLGMQAYAQDRSLTGKVVAEDGSTLPGVNISVKGTNRGSTTDAKGEYSIAVSQGSTLVFSFIGFQSLEANVGSQSVLNITLKNDVSQLQEVVVTAQGIERKRNELVYAAQGVTAEQITQSRNPNVMNALAGKVAGMDIKSSNAMGGSTNVVIRGFKSMTGNNQALWVIDGVPVSNANNNSTAQQNGQAGADYGNAAQDINPDNIASINVLKGAAASALYGSRAANGVIMITTKKGKKNSFDVTVNSGVTWGKIDKTTFAKYQNEYGGGYGGDKLSTGAVNPARFYTGNLGAGTGPIARFDDDASFGAKFDPSLMVYQWDAHDPFSPNYQKMRPWVAASNGPAKFFETAVTSNQSINISGGGEKSTFKVGFTRNDEKGVLPNSTLKKNLFNFGGSYDLTSKLVASAAVNFSQITGMGRYGTGYSGKNPNQAFRQWTQTNVDLLEQKEAYFRNSQNVTWNWNNPTKPTGPIYADNAYFNRYQNYNNDNRTHIQGNVAMTYKIADWVDVMGRYSYDGTQDLQEERTAIGSSGTSAYSRYDRSFYETNLDFLANFRKSITKDLSFTGALGSNMRRSKMSSIRAATNGGLVVPKLYSLSNSISAIQAPEEIVQKIGVDGIFANAAFDYKSLINLELAARQDKSTTLPKSNNTYFYPSVGANFNFSNLSFLKTSTWLSAGKIRANYAEVGNDAPPLSIYDVYDKPTGIGSVPYFSLPNTKNNAALKSERSKSYEVGLEASFLQDRIGFDLTLYKTNTLDQIIPVTISSATGYTARYVNSGEIQNKGVEISAFITPIQTSNFSWKMNVNFTRNRNEVLSLYGDVTNVQINSFQGGVTINAALKVDENNKPTGGGYPYGVIRGTDFSYTADGQKIVGTNGVYKPTSASNKIIGNPNPDWLGGVSNTLRYKSLALSFLVDVRKGGDIWSLDQWYGEGTGLYPVTAGLNELGNPKRDPVSQGGGVLFPGVQADGTPNTVRAQNIDGNGATAYGYAANGPRAAYIYDGSYVKLREASINYSLPSGIVSKLRAFKEINVALIGRNLWIIHKNMKYSDPEDGLSSGTNNGAGGYQSGAYSAVRSYGFNVKFRF</sequence>
<keyword evidence="7 8" id="KW-0998">Cell outer membrane</keyword>
<protein>
    <submittedName>
        <fullName evidence="11">SusC/RagA family TonB-linked outer membrane protein</fullName>
    </submittedName>
</protein>
<dbReference type="InterPro" id="IPR036942">
    <property type="entry name" value="Beta-barrel_TonB_sf"/>
</dbReference>
<dbReference type="GO" id="GO:0044718">
    <property type="term" value="P:siderophore transmembrane transport"/>
    <property type="evidence" value="ECO:0007669"/>
    <property type="project" value="TreeGrafter"/>
</dbReference>
<evidence type="ECO:0000313" key="11">
    <source>
        <dbReference type="EMBL" id="TKT93147.1"/>
    </source>
</evidence>
<organism evidence="11 12">
    <name type="scientific">Dyadobacter frigoris</name>
    <dbReference type="NCBI Taxonomy" id="2576211"/>
    <lineage>
        <taxon>Bacteria</taxon>
        <taxon>Pseudomonadati</taxon>
        <taxon>Bacteroidota</taxon>
        <taxon>Cytophagia</taxon>
        <taxon>Cytophagales</taxon>
        <taxon>Spirosomataceae</taxon>
        <taxon>Dyadobacter</taxon>
    </lineage>
</organism>
<evidence type="ECO:0000256" key="7">
    <source>
        <dbReference type="ARBA" id="ARBA00023237"/>
    </source>
</evidence>
<dbReference type="InterPro" id="IPR039426">
    <property type="entry name" value="TonB-dep_rcpt-like"/>
</dbReference>
<keyword evidence="4 8" id="KW-0812">Transmembrane</keyword>
<keyword evidence="2 8" id="KW-0813">Transport</keyword>
<keyword evidence="12" id="KW-1185">Reference proteome</keyword>
<keyword evidence="6 8" id="KW-0472">Membrane</keyword>
<dbReference type="Gene3D" id="2.170.130.10">
    <property type="entry name" value="TonB-dependent receptor, plug domain"/>
    <property type="match status" value="1"/>
</dbReference>
<dbReference type="SUPFAM" id="SSF56935">
    <property type="entry name" value="Porins"/>
    <property type="match status" value="1"/>
</dbReference>
<dbReference type="InterPro" id="IPR012910">
    <property type="entry name" value="Plug_dom"/>
</dbReference>
<evidence type="ECO:0000256" key="4">
    <source>
        <dbReference type="ARBA" id="ARBA00022692"/>
    </source>
</evidence>
<evidence type="ECO:0000256" key="2">
    <source>
        <dbReference type="ARBA" id="ARBA00022448"/>
    </source>
</evidence>
<reference evidence="11 12" key="1">
    <citation type="submission" date="2019-05" db="EMBL/GenBank/DDBJ databases">
        <title>Dyadobacter AR-3-8 sp. nov., isolated from arctic soil.</title>
        <authorList>
            <person name="Chaudhary D.K."/>
        </authorList>
    </citation>
    <scope>NUCLEOTIDE SEQUENCE [LARGE SCALE GENOMIC DNA]</scope>
    <source>
        <strain evidence="11 12">AR-3-8</strain>
    </source>
</reference>
<dbReference type="Pfam" id="PF07715">
    <property type="entry name" value="Plug"/>
    <property type="match status" value="1"/>
</dbReference>
<evidence type="ECO:0000256" key="1">
    <source>
        <dbReference type="ARBA" id="ARBA00004571"/>
    </source>
</evidence>
<comment type="similarity">
    <text evidence="8">Belongs to the TonB-dependent receptor family.</text>
</comment>
<dbReference type="PANTHER" id="PTHR30069:SF29">
    <property type="entry name" value="HEMOGLOBIN AND HEMOGLOBIN-HAPTOGLOBIN-BINDING PROTEIN 1-RELATED"/>
    <property type="match status" value="1"/>
</dbReference>
<keyword evidence="5 9" id="KW-0732">Signal</keyword>
<feature type="chain" id="PRO_5020704183" evidence="9">
    <location>
        <begin position="22"/>
        <end position="1093"/>
    </location>
</feature>
<dbReference type="OrthoDB" id="9768177at2"/>
<dbReference type="GO" id="GO:0015344">
    <property type="term" value="F:siderophore uptake transmembrane transporter activity"/>
    <property type="evidence" value="ECO:0007669"/>
    <property type="project" value="TreeGrafter"/>
</dbReference>
<evidence type="ECO:0000256" key="5">
    <source>
        <dbReference type="ARBA" id="ARBA00022729"/>
    </source>
</evidence>
<evidence type="ECO:0000256" key="9">
    <source>
        <dbReference type="SAM" id="SignalP"/>
    </source>
</evidence>
<feature type="signal peptide" evidence="9">
    <location>
        <begin position="1"/>
        <end position="21"/>
    </location>
</feature>
<evidence type="ECO:0000256" key="6">
    <source>
        <dbReference type="ARBA" id="ARBA00023136"/>
    </source>
</evidence>